<dbReference type="Proteomes" id="UP000494163">
    <property type="component" value="Chromosome 3R"/>
</dbReference>
<evidence type="ECO:0000256" key="5">
    <source>
        <dbReference type="ARBA" id="ARBA00022723"/>
    </source>
</evidence>
<keyword evidence="21" id="KW-1185">Reference proteome</keyword>
<feature type="compositionally biased region" description="Polar residues" evidence="17">
    <location>
        <begin position="1"/>
        <end position="12"/>
    </location>
</feature>
<evidence type="ECO:0000256" key="11">
    <source>
        <dbReference type="ARBA" id="ARBA00023004"/>
    </source>
</evidence>
<feature type="region of interest" description="Disordered" evidence="17">
    <location>
        <begin position="491"/>
        <end position="527"/>
    </location>
</feature>
<feature type="domain" description="JmjC" evidence="19">
    <location>
        <begin position="169"/>
        <end position="337"/>
    </location>
</feature>
<dbReference type="GO" id="GO:0008270">
    <property type="term" value="F:zinc ion binding"/>
    <property type="evidence" value="ECO:0007669"/>
    <property type="project" value="UniProtKB-KW"/>
</dbReference>
<evidence type="ECO:0000256" key="13">
    <source>
        <dbReference type="ARBA" id="ARBA00023163"/>
    </source>
</evidence>
<evidence type="ECO:0000256" key="17">
    <source>
        <dbReference type="SAM" id="MobiDB-lite"/>
    </source>
</evidence>
<dbReference type="SUPFAM" id="SSF51197">
    <property type="entry name" value="Clavaminate synthase-like"/>
    <property type="match status" value="1"/>
</dbReference>
<dbReference type="Gene3D" id="3.80.10.10">
    <property type="entry name" value="Ribonuclease Inhibitor"/>
    <property type="match status" value="1"/>
</dbReference>
<evidence type="ECO:0000256" key="6">
    <source>
        <dbReference type="ARBA" id="ARBA00022771"/>
    </source>
</evidence>
<evidence type="ECO:0000259" key="18">
    <source>
        <dbReference type="PROSITE" id="PS51058"/>
    </source>
</evidence>
<dbReference type="EMBL" id="CP012526">
    <property type="protein sequence ID" value="ALC45293.1"/>
    <property type="molecule type" value="Genomic_DNA"/>
</dbReference>
<evidence type="ECO:0000256" key="10">
    <source>
        <dbReference type="ARBA" id="ARBA00023002"/>
    </source>
</evidence>
<dbReference type="InterPro" id="IPR050690">
    <property type="entry name" value="JHDM1_Histone_Demethylase"/>
</dbReference>
<dbReference type="STRING" id="30019.A0A0M3QX45"/>
<feature type="region of interest" description="Disordered" evidence="17">
    <location>
        <begin position="977"/>
        <end position="1002"/>
    </location>
</feature>
<keyword evidence="12" id="KW-0805">Transcription regulation</keyword>
<gene>
    <name evidence="20" type="ORF">Dbus_chr3Rg43</name>
</gene>
<dbReference type="Gene3D" id="3.30.40.10">
    <property type="entry name" value="Zinc/RING finger domain, C3HC4 (zinc finger)"/>
    <property type="match status" value="1"/>
</dbReference>
<dbReference type="PROSITE" id="PS51184">
    <property type="entry name" value="JMJC"/>
    <property type="match status" value="1"/>
</dbReference>
<dbReference type="InterPro" id="IPR002857">
    <property type="entry name" value="Znf_CXXC"/>
</dbReference>
<dbReference type="InterPro" id="IPR013083">
    <property type="entry name" value="Znf_RING/FYVE/PHD"/>
</dbReference>
<evidence type="ECO:0000259" key="19">
    <source>
        <dbReference type="PROSITE" id="PS51184"/>
    </source>
</evidence>
<evidence type="ECO:0000256" key="16">
    <source>
        <dbReference type="PROSITE-ProRule" id="PRU00509"/>
    </source>
</evidence>
<dbReference type="GO" id="GO:0005634">
    <property type="term" value="C:nucleus"/>
    <property type="evidence" value="ECO:0007669"/>
    <property type="project" value="UniProtKB-SubCell"/>
</dbReference>
<feature type="region of interest" description="Disordered" evidence="17">
    <location>
        <begin position="901"/>
        <end position="932"/>
    </location>
</feature>
<evidence type="ECO:0000313" key="20">
    <source>
        <dbReference type="EMBL" id="ALC45293.1"/>
    </source>
</evidence>
<evidence type="ECO:0000256" key="1">
    <source>
        <dbReference type="ARBA" id="ARBA00001954"/>
    </source>
</evidence>
<feature type="compositionally biased region" description="Low complexity" evidence="17">
    <location>
        <begin position="508"/>
        <end position="527"/>
    </location>
</feature>
<dbReference type="SUPFAM" id="SSF52047">
    <property type="entry name" value="RNI-like"/>
    <property type="match status" value="1"/>
</dbReference>
<dbReference type="SMR" id="A0A0M3QX45"/>
<feature type="compositionally biased region" description="Polar residues" evidence="17">
    <location>
        <begin position="947"/>
        <end position="957"/>
    </location>
</feature>
<comment type="catalytic activity">
    <reaction evidence="15">
        <text>N(6),N(6)-dimethyl-L-lysyl(36)-[histone H3] + 2 2-oxoglutarate + 2 O2 = L-lysyl(36)-[histone H3] + 2 formaldehyde + 2 succinate + 2 CO2</text>
        <dbReference type="Rhea" id="RHEA:42032"/>
        <dbReference type="Rhea" id="RHEA-COMP:9785"/>
        <dbReference type="Rhea" id="RHEA-COMP:9787"/>
        <dbReference type="ChEBI" id="CHEBI:15379"/>
        <dbReference type="ChEBI" id="CHEBI:16526"/>
        <dbReference type="ChEBI" id="CHEBI:16810"/>
        <dbReference type="ChEBI" id="CHEBI:16842"/>
        <dbReference type="ChEBI" id="CHEBI:29969"/>
        <dbReference type="ChEBI" id="CHEBI:30031"/>
        <dbReference type="ChEBI" id="CHEBI:61976"/>
        <dbReference type="EC" id="1.14.11.27"/>
    </reaction>
</comment>
<keyword evidence="14" id="KW-0539">Nucleus</keyword>
<dbReference type="InterPro" id="IPR001810">
    <property type="entry name" value="F-box_dom"/>
</dbReference>
<evidence type="ECO:0000256" key="15">
    <source>
        <dbReference type="ARBA" id="ARBA00047915"/>
    </source>
</evidence>
<evidence type="ECO:0000256" key="14">
    <source>
        <dbReference type="ARBA" id="ARBA00023242"/>
    </source>
</evidence>
<feature type="compositionally biased region" description="Low complexity" evidence="17">
    <location>
        <begin position="1039"/>
        <end position="1054"/>
    </location>
</feature>
<comment type="similarity">
    <text evidence="3">Belongs to the JHDM1 histone demethylase family.</text>
</comment>
<keyword evidence="6 16" id="KW-0863">Zinc-finger</keyword>
<evidence type="ECO:0000256" key="3">
    <source>
        <dbReference type="ARBA" id="ARBA00008037"/>
    </source>
</evidence>
<reference evidence="20 21" key="1">
    <citation type="submission" date="2015-08" db="EMBL/GenBank/DDBJ databases">
        <title>Ancestral chromatin configuration constrains chromatin evolution on differentiating sex chromosomes in Drosophila.</title>
        <authorList>
            <person name="Zhou Q."/>
            <person name="Bachtrog D."/>
        </authorList>
    </citation>
    <scope>NUCLEOTIDE SEQUENCE [LARGE SCALE GENOMIC DNA]</scope>
    <source>
        <tissue evidence="20">Whole larvae</tissue>
    </source>
</reference>
<feature type="compositionally biased region" description="Low complexity" evidence="17">
    <location>
        <begin position="13"/>
        <end position="24"/>
    </location>
</feature>
<dbReference type="Gene3D" id="1.20.58.1360">
    <property type="match status" value="1"/>
</dbReference>
<keyword evidence="13" id="KW-0804">Transcription</keyword>
<feature type="compositionally biased region" description="Polar residues" evidence="17">
    <location>
        <begin position="914"/>
        <end position="932"/>
    </location>
</feature>
<evidence type="ECO:0000256" key="8">
    <source>
        <dbReference type="ARBA" id="ARBA00022853"/>
    </source>
</evidence>
<feature type="region of interest" description="Disordered" evidence="17">
    <location>
        <begin position="945"/>
        <end position="965"/>
    </location>
</feature>
<dbReference type="OMA" id="HTHLTHY"/>
<protein>
    <recommendedName>
        <fullName evidence="4">[histone H3]-dimethyl-L-lysine(36) demethylase</fullName>
        <ecNumber evidence="4">1.14.11.27</ecNumber>
    </recommendedName>
</protein>
<dbReference type="CDD" id="cd21783">
    <property type="entry name" value="CTD_Jhd1-like"/>
    <property type="match status" value="1"/>
</dbReference>
<evidence type="ECO:0000313" key="21">
    <source>
        <dbReference type="Proteomes" id="UP000494163"/>
    </source>
</evidence>
<dbReference type="OrthoDB" id="5876800at2759"/>
<dbReference type="SMART" id="SM00367">
    <property type="entry name" value="LRR_CC"/>
    <property type="match status" value="6"/>
</dbReference>
<dbReference type="CDD" id="cd15555">
    <property type="entry name" value="PHD_KDM2A_2B"/>
    <property type="match status" value="1"/>
</dbReference>
<feature type="region of interest" description="Disordered" evidence="17">
    <location>
        <begin position="1"/>
        <end position="29"/>
    </location>
</feature>
<keyword evidence="8" id="KW-0156">Chromatin regulator</keyword>
<evidence type="ECO:0000256" key="4">
    <source>
        <dbReference type="ARBA" id="ARBA00013246"/>
    </source>
</evidence>
<dbReference type="Pfam" id="PF12937">
    <property type="entry name" value="F-box-like"/>
    <property type="match status" value="1"/>
</dbReference>
<dbReference type="PANTHER" id="PTHR23123">
    <property type="entry name" value="PHD/F-BOX CONTAINING PROTEIN"/>
    <property type="match status" value="1"/>
</dbReference>
<dbReference type="InterPro" id="IPR032675">
    <property type="entry name" value="LRR_dom_sf"/>
</dbReference>
<keyword evidence="9" id="KW-0223">Dioxygenase</keyword>
<dbReference type="EC" id="1.14.11.27" evidence="4"/>
<dbReference type="FunFam" id="2.60.120.650:FF:000005">
    <property type="entry name" value="lysine-specific demethylase 2A isoform X1"/>
    <property type="match status" value="1"/>
</dbReference>
<sequence>MSTADTGSSPGKSNSSNTTGVNVNLKGVQRRQLRERKQRKLYLDEWTLGDEDAEGTRGFSVAEKLESTKFAQAGMVREMRGGDLTVAFLQQHGFNIPLLFREKNGLGLRMPDSQEFTVNDVRLCVGSRRLLDVMDVNTQKNLQMTMKEWQQYYENPQKDRLLNVISLEFSHTRLDNFVQSPEIVRQIDWVDVVWPKQLKDAQKEGTNILGGMMYPKVQKYCLMSVKNCYTDFHIDFGGTSVWYHILKGSKVFWLIPPTDRNLHLYEKWVLSGKQADIFFGDTVEKCARVYLTAGNTFFIPTGWIHAVYTPTQSLVFGGNFLHSFGIVKQLRTASVEDNTKVPQKFRYPFFTEMLWYVLARYVYTLLGQSHLEGEASAGEAEMITRPHTHLTHYELFGLKEIVMYLYDLPPQKKNVPSLVLDPVALIKDVRTLVERHCKDQQDLAVTGMSVLRPATEQQPFFQIYDRTRVKQEIKQEIARKNAEIIREQQELDAAREAEAEGVSDTATNSSSIPNPMSSSNNKNISNSNSYGNSVVEYSNGVLKKDPLQNGNQSEATFVLPTDTLKYRPPKKMHLANAVAAAAIGNNNGGSSGSINNNNNNINSITNVSCNAISVIARCSSYGDTLSTAATLENCPSPGEAGAKMSPHLTGTGQPRRRRTRCKNCAACQRSDCGTCPFCMDMVKFGGPGRAKQTCMMRQCLSPMLPVTAQCVYCHLDGWRQTPVSPQTKLLASVEGPSALMECSVCYEIAHPDCALSQLDGTEDAADAKGIVNEDLPNSWECPSCCRSGKNYDYKPRHFRARQKSSEVRRVSVSHGGSSLEVLDVAAGASVVGGASGSSNLLPPPMGQYNDFVFTSESEMELGGNSNLHWKHGMKRHHQLEMKTERNNSCDTPSPEIALPVTLSEKAKRRKSDDGTSVSSSMHESNDVPCSSSVDCHTSIGTIGGANVATTGHNSGASGVSRKKNSIRSQLAQQMLNSSSRVLKKPQYVVRPTPSSSSSLGLNGASSATNGLNNGVGNSVALTVAAAAGSVAGVGSITSNGANGHHGHQNNVHSCSGGGSGGSSGSNISSHNLAVDATVLNIIFRYLPPETLVTCCLVCKAWSTAAVDPDLWKRMNCSELKMSASLLTAIVRRQPEHLILDWTQLAKRQLAWLVARLPALKNLSLQNCPIQAVLALHTCLCPPLQILDMSFVRGLNDAAIRDILSPPKDSRPGLSDSKTRLRDLKILKMAGTDISDVAVRYIMQSLPYLKHLDLSSCQRITDAGVAQIGTSPTAIARLVELNLSACRLVSENSLEHLSKCESLVWLDLRHVPQVSTQSVIRFASNSKHDLCVKDIKLVERRRPSLTNN</sequence>
<dbReference type="Gene3D" id="2.60.120.650">
    <property type="entry name" value="Cupin"/>
    <property type="match status" value="1"/>
</dbReference>
<dbReference type="Pfam" id="PF02008">
    <property type="entry name" value="zf-CXXC"/>
    <property type="match status" value="1"/>
</dbReference>
<comment type="cofactor">
    <cofactor evidence="1">
        <name>Fe(2+)</name>
        <dbReference type="ChEBI" id="CHEBI:29033"/>
    </cofactor>
</comment>
<accession>A0A0M3QX45</accession>
<dbReference type="SMART" id="SM00256">
    <property type="entry name" value="FBOX"/>
    <property type="match status" value="1"/>
</dbReference>
<dbReference type="InterPro" id="IPR003347">
    <property type="entry name" value="JmjC_dom"/>
</dbReference>
<dbReference type="SMART" id="SM00558">
    <property type="entry name" value="JmjC"/>
    <property type="match status" value="1"/>
</dbReference>
<dbReference type="Pfam" id="PF25372">
    <property type="entry name" value="DUF7885"/>
    <property type="match status" value="1"/>
</dbReference>
<dbReference type="GO" id="GO:0003677">
    <property type="term" value="F:DNA binding"/>
    <property type="evidence" value="ECO:0007669"/>
    <property type="project" value="InterPro"/>
</dbReference>
<keyword evidence="11" id="KW-0408">Iron</keyword>
<keyword evidence="5" id="KW-0479">Metal-binding</keyword>
<dbReference type="GO" id="GO:0140680">
    <property type="term" value="F:histone H3K36me/H3K36me2 demethylase activity"/>
    <property type="evidence" value="ECO:0007669"/>
    <property type="project" value="UniProtKB-EC"/>
</dbReference>
<name>A0A0M3QX45_DROBS</name>
<evidence type="ECO:0000256" key="12">
    <source>
        <dbReference type="ARBA" id="ARBA00023015"/>
    </source>
</evidence>
<dbReference type="InterPro" id="IPR057207">
    <property type="entry name" value="FBXL15_LRR"/>
</dbReference>
<comment type="subcellular location">
    <subcellularLocation>
        <location evidence="2">Nucleus</location>
    </subcellularLocation>
</comment>
<evidence type="ECO:0000256" key="2">
    <source>
        <dbReference type="ARBA" id="ARBA00004123"/>
    </source>
</evidence>
<organism evidence="20 21">
    <name type="scientific">Drosophila busckii</name>
    <name type="common">Fruit fly</name>
    <dbReference type="NCBI Taxonomy" id="30019"/>
    <lineage>
        <taxon>Eukaryota</taxon>
        <taxon>Metazoa</taxon>
        <taxon>Ecdysozoa</taxon>
        <taxon>Arthropoda</taxon>
        <taxon>Hexapoda</taxon>
        <taxon>Insecta</taxon>
        <taxon>Pterygota</taxon>
        <taxon>Neoptera</taxon>
        <taxon>Endopterygota</taxon>
        <taxon>Diptera</taxon>
        <taxon>Brachycera</taxon>
        <taxon>Muscomorpha</taxon>
        <taxon>Ephydroidea</taxon>
        <taxon>Drosophilidae</taxon>
        <taxon>Drosophila</taxon>
    </lineage>
</organism>
<dbReference type="InterPro" id="IPR006553">
    <property type="entry name" value="Leu-rich_rpt_Cys-con_subtyp"/>
</dbReference>
<keyword evidence="7" id="KW-0862">Zinc</keyword>
<feature type="region of interest" description="Disordered" evidence="17">
    <location>
        <begin position="1039"/>
        <end position="1062"/>
    </location>
</feature>
<dbReference type="InterPro" id="IPR019787">
    <property type="entry name" value="Znf_PHD-finger"/>
</dbReference>
<dbReference type="PROSITE" id="PS51058">
    <property type="entry name" value="ZF_CXXC"/>
    <property type="match status" value="1"/>
</dbReference>
<evidence type="ECO:0000256" key="9">
    <source>
        <dbReference type="ARBA" id="ARBA00022964"/>
    </source>
</evidence>
<evidence type="ECO:0000256" key="7">
    <source>
        <dbReference type="ARBA" id="ARBA00022833"/>
    </source>
</evidence>
<dbReference type="Pfam" id="PF16866">
    <property type="entry name" value="PHD_4"/>
    <property type="match status" value="1"/>
</dbReference>
<feature type="domain" description="CXXC-type" evidence="18">
    <location>
        <begin position="654"/>
        <end position="700"/>
    </location>
</feature>
<proteinExistence type="inferred from homology"/>
<keyword evidence="10" id="KW-0560">Oxidoreductase</keyword>